<dbReference type="AlphaFoldDB" id="A0AA35VJQ6"/>
<evidence type="ECO:0000313" key="2">
    <source>
        <dbReference type="EMBL" id="CAI9270039.1"/>
    </source>
</evidence>
<protein>
    <recommendedName>
        <fullName evidence="1">At2g35280-like TPR domain-containing protein</fullName>
    </recommendedName>
</protein>
<accession>A0AA35VJQ6</accession>
<dbReference type="Proteomes" id="UP001177003">
    <property type="component" value="Chromosome 1"/>
</dbReference>
<gene>
    <name evidence="2" type="ORF">LSALG_LOCUS10381</name>
</gene>
<dbReference type="InterPro" id="IPR057136">
    <property type="entry name" value="At2g35280_TPR_dom"/>
</dbReference>
<evidence type="ECO:0000313" key="3">
    <source>
        <dbReference type="Proteomes" id="UP001177003"/>
    </source>
</evidence>
<sequence length="148" mass="17086">MRARQPGTRITALPSHLIGKIVTMVGGKSQIDAFKFQLVFRPLSVHMYEVKSKCRKLNNPHVLFNDGMAKYFTIWEEIAGKQLLRDAADQGKLDAIFILGMMLMAEGIERKQEALIMLNNAYVNIRRSWNLRHSVTRFKTTCYGEQRR</sequence>
<dbReference type="EMBL" id="OX465077">
    <property type="protein sequence ID" value="CAI9270039.1"/>
    <property type="molecule type" value="Genomic_DNA"/>
</dbReference>
<organism evidence="2 3">
    <name type="scientific">Lactuca saligna</name>
    <name type="common">Willowleaf lettuce</name>
    <dbReference type="NCBI Taxonomy" id="75948"/>
    <lineage>
        <taxon>Eukaryota</taxon>
        <taxon>Viridiplantae</taxon>
        <taxon>Streptophyta</taxon>
        <taxon>Embryophyta</taxon>
        <taxon>Tracheophyta</taxon>
        <taxon>Spermatophyta</taxon>
        <taxon>Magnoliopsida</taxon>
        <taxon>eudicotyledons</taxon>
        <taxon>Gunneridae</taxon>
        <taxon>Pentapetalae</taxon>
        <taxon>asterids</taxon>
        <taxon>campanulids</taxon>
        <taxon>Asterales</taxon>
        <taxon>Asteraceae</taxon>
        <taxon>Cichorioideae</taxon>
        <taxon>Cichorieae</taxon>
        <taxon>Lactucinae</taxon>
        <taxon>Lactuca</taxon>
    </lineage>
</organism>
<feature type="domain" description="At2g35280-like TPR" evidence="1">
    <location>
        <begin position="52"/>
        <end position="123"/>
    </location>
</feature>
<keyword evidence="3" id="KW-1185">Reference proteome</keyword>
<evidence type="ECO:0000259" key="1">
    <source>
        <dbReference type="Pfam" id="PF23310"/>
    </source>
</evidence>
<proteinExistence type="predicted"/>
<dbReference type="Pfam" id="PF23310">
    <property type="entry name" value="TPR_27"/>
    <property type="match status" value="1"/>
</dbReference>
<name>A0AA35VJQ6_LACSI</name>
<reference evidence="2" key="1">
    <citation type="submission" date="2023-04" db="EMBL/GenBank/DDBJ databases">
        <authorList>
            <person name="Vijverberg K."/>
            <person name="Xiong W."/>
            <person name="Schranz E."/>
        </authorList>
    </citation>
    <scope>NUCLEOTIDE SEQUENCE</scope>
</reference>